<evidence type="ECO:0000256" key="2">
    <source>
        <dbReference type="PROSITE-ProRule" id="PRU00504"/>
    </source>
</evidence>
<organism evidence="6 7">
    <name type="scientific">Oopsacas minuta</name>
    <dbReference type="NCBI Taxonomy" id="111878"/>
    <lineage>
        <taxon>Eukaryota</taxon>
        <taxon>Metazoa</taxon>
        <taxon>Porifera</taxon>
        <taxon>Hexactinellida</taxon>
        <taxon>Hexasterophora</taxon>
        <taxon>Lyssacinosida</taxon>
        <taxon>Leucopsacidae</taxon>
        <taxon>Oopsacas</taxon>
    </lineage>
</organism>
<feature type="domain" description="WW" evidence="4">
    <location>
        <begin position="893"/>
        <end position="926"/>
    </location>
</feature>
<dbReference type="SMART" id="SM00033">
    <property type="entry name" value="CH"/>
    <property type="match status" value="1"/>
</dbReference>
<dbReference type="PANTHER" id="PTHR14149:SF14">
    <property type="entry name" value="CALPONIN-HOMOLOGY (CH) DOMAIN-CONTAINING PROTEIN"/>
    <property type="match status" value="1"/>
</dbReference>
<evidence type="ECO:0000259" key="4">
    <source>
        <dbReference type="PROSITE" id="PS50020"/>
    </source>
</evidence>
<dbReference type="PROSITE" id="PS50020">
    <property type="entry name" value="WW_DOMAIN_2"/>
    <property type="match status" value="1"/>
</dbReference>
<dbReference type="GO" id="GO:1903479">
    <property type="term" value="P:mitotic actomyosin contractile ring assembly actin filament organization"/>
    <property type="evidence" value="ECO:0007669"/>
    <property type="project" value="TreeGrafter"/>
</dbReference>
<name>A0AAV7KHL4_9METZ</name>
<dbReference type="SUPFAM" id="SSF101898">
    <property type="entry name" value="NHL repeat"/>
    <property type="match status" value="1"/>
</dbReference>
<dbReference type="GO" id="GO:0051015">
    <property type="term" value="F:actin filament binding"/>
    <property type="evidence" value="ECO:0007669"/>
    <property type="project" value="TreeGrafter"/>
</dbReference>
<dbReference type="InterPro" id="IPR001202">
    <property type="entry name" value="WW_dom"/>
</dbReference>
<sequence length="1001" mass="114423">MSLVRKIGGRGSNNGQFTYPCQLTTDPIGHVFIADSGNDRISVHDTDLNHLRNITHQSMREPYDVKVSRDRVYVLCPCNNPCMLVLTLKGDKLHSFITCGPGLDVLCPFFFCLDPLNNFVISDRDSHSIRVFSPEGNLLHTIGTEGHRGMLYEPQRIAITPNGRLVCVTGNEGFVCYQLILLYRLEGNCGNSIGSQSPRDRERYPSSTSVQSNDSWLDPAFPRKSANQIDDLRKQQLAIEYLSRLEEARVWLSQCLEEEMPELTDLELSLTNGVTLAKIAHFIYPDTFPLSRIFDLSLDRYREKRLEFRHTDNINYWVQCMEKLGLPKLFYPTTTDLYDMKNMPRVVYCIHALSIYLAKLGKGPVMQSVTETQFTKEQIDYVLREFERTGIRMPAFSKIAGLLREQLTQDQAAVHAAEVAVYEALEQKSEPRVLIALGNPALGLEDIMYSQNNNSYYNSLQAAREIKLHNLEANAEPELKLEELDAYDYILSCEEICDLISETNRQQDILYRAELRIQIVHKIHKVLALDTPSKEQLLYELLANQDSGFVDVTADNSMWYYDVISRARGDKECDLFWEEIRDLIEIANSVAINSKNTENSLLKVDKALNQNSHSSLLIALRSEELFLTAVEPGNIENYFDILSGLRENKREVSGDISQILNEVDIQEAVNSANQVVSLEVLHSLAIQNINNSLLSEDVDLTLSYLEDENSRITDVNPEFSCEYKSSLSDHFRSKSGKFMTKDEIQKVVNSVNIEISVLNRLKEFIRKGDEDFHTFLEILKELFQKNCGIIVENNLPHYFDILGRAFNQSESRILGAIDILEIVSDANESADLSLELSRALIELNTYLETAFDPADTLQHLLNPQLKFHNISDICAIQYHKELTRLRNRNIISPSQPDLWLECESIDLYPFYFNQSTDKYSWRQPIKSESGNDVIDSSYLSNRTVQSVISSLTSMNDRQLYFSQNIDSIFRIQSNLKVILGRRKFLSTQDHYGSPIPDIVRV</sequence>
<evidence type="ECO:0000256" key="1">
    <source>
        <dbReference type="ARBA" id="ARBA00022737"/>
    </source>
</evidence>
<comment type="caution">
    <text evidence="6">The sequence shown here is derived from an EMBL/GenBank/DDBJ whole genome shotgun (WGS) entry which is preliminary data.</text>
</comment>
<dbReference type="AlphaFoldDB" id="A0AAV7KHL4"/>
<dbReference type="InterPro" id="IPR001715">
    <property type="entry name" value="CH_dom"/>
</dbReference>
<proteinExistence type="predicted"/>
<dbReference type="GO" id="GO:0005938">
    <property type="term" value="C:cell cortex"/>
    <property type="evidence" value="ECO:0007669"/>
    <property type="project" value="TreeGrafter"/>
</dbReference>
<dbReference type="PANTHER" id="PTHR14149">
    <property type="entry name" value="RAS GTPASE-ACTIVATING PROTEIN WITH IQ MOTIF"/>
    <property type="match status" value="1"/>
</dbReference>
<protein>
    <submittedName>
        <fullName evidence="6">IQ motif containing GTPase activating protein 1 isoform X2</fullName>
    </submittedName>
</protein>
<keyword evidence="1" id="KW-0677">Repeat</keyword>
<feature type="domain" description="Calponin-homology (CH)" evidence="5">
    <location>
        <begin position="242"/>
        <end position="357"/>
    </location>
</feature>
<dbReference type="EMBL" id="JAKMXF010000030">
    <property type="protein sequence ID" value="KAI6660663.1"/>
    <property type="molecule type" value="Genomic_DNA"/>
</dbReference>
<dbReference type="Gene3D" id="2.120.10.30">
    <property type="entry name" value="TolB, C-terminal domain"/>
    <property type="match status" value="1"/>
</dbReference>
<feature type="region of interest" description="Disordered" evidence="3">
    <location>
        <begin position="193"/>
        <end position="213"/>
    </location>
</feature>
<dbReference type="GO" id="GO:0005096">
    <property type="term" value="F:GTPase activator activity"/>
    <property type="evidence" value="ECO:0007669"/>
    <property type="project" value="TreeGrafter"/>
</dbReference>
<dbReference type="InterPro" id="IPR001258">
    <property type="entry name" value="NHL_repeat"/>
</dbReference>
<evidence type="ECO:0000256" key="3">
    <source>
        <dbReference type="SAM" id="MobiDB-lite"/>
    </source>
</evidence>
<dbReference type="InterPro" id="IPR036872">
    <property type="entry name" value="CH_dom_sf"/>
</dbReference>
<reference evidence="6 7" key="1">
    <citation type="journal article" date="2023" name="BMC Biol.">
        <title>The compact genome of the sponge Oopsacas minuta (Hexactinellida) is lacking key metazoan core genes.</title>
        <authorList>
            <person name="Santini S."/>
            <person name="Schenkelaars Q."/>
            <person name="Jourda C."/>
            <person name="Duchesne M."/>
            <person name="Belahbib H."/>
            <person name="Rocher C."/>
            <person name="Selva M."/>
            <person name="Riesgo A."/>
            <person name="Vervoort M."/>
            <person name="Leys S.P."/>
            <person name="Kodjabachian L."/>
            <person name="Le Bivic A."/>
            <person name="Borchiellini C."/>
            <person name="Claverie J.M."/>
            <person name="Renard E."/>
        </authorList>
    </citation>
    <scope>NUCLEOTIDE SEQUENCE [LARGE SCALE GENOMIC DNA]</scope>
    <source>
        <strain evidence="6">SPO-2</strain>
    </source>
</reference>
<dbReference type="Pfam" id="PF00307">
    <property type="entry name" value="CH"/>
    <property type="match status" value="1"/>
</dbReference>
<dbReference type="Gene3D" id="1.10.418.10">
    <property type="entry name" value="Calponin-like domain"/>
    <property type="match status" value="1"/>
</dbReference>
<keyword evidence="7" id="KW-1185">Reference proteome</keyword>
<feature type="repeat" description="NHL" evidence="2">
    <location>
        <begin position="4"/>
        <end position="47"/>
    </location>
</feature>
<evidence type="ECO:0000313" key="7">
    <source>
        <dbReference type="Proteomes" id="UP001165289"/>
    </source>
</evidence>
<gene>
    <name evidence="6" type="ORF">LOD99_10343</name>
</gene>
<dbReference type="InterPro" id="IPR011042">
    <property type="entry name" value="6-blade_b-propeller_TolB-like"/>
</dbReference>
<evidence type="ECO:0000259" key="5">
    <source>
        <dbReference type="PROSITE" id="PS50021"/>
    </source>
</evidence>
<dbReference type="SUPFAM" id="SSF47576">
    <property type="entry name" value="Calponin-homology domain, CH-domain"/>
    <property type="match status" value="1"/>
</dbReference>
<dbReference type="Proteomes" id="UP001165289">
    <property type="component" value="Unassembled WGS sequence"/>
</dbReference>
<dbReference type="PROSITE" id="PS51125">
    <property type="entry name" value="NHL"/>
    <property type="match status" value="1"/>
</dbReference>
<evidence type="ECO:0000313" key="6">
    <source>
        <dbReference type="EMBL" id="KAI6660663.1"/>
    </source>
</evidence>
<dbReference type="PROSITE" id="PS50021">
    <property type="entry name" value="CH"/>
    <property type="match status" value="1"/>
</dbReference>
<accession>A0AAV7KHL4</accession>
<dbReference type="GO" id="GO:0005516">
    <property type="term" value="F:calmodulin binding"/>
    <property type="evidence" value="ECO:0007669"/>
    <property type="project" value="TreeGrafter"/>
</dbReference>